<dbReference type="InterPro" id="IPR011044">
    <property type="entry name" value="Quino_amine_DH_bsu"/>
</dbReference>
<sequence>MKTSRLGFSGLFSLVALTACGGGGGSDSSPPTNPPPPPEPTALEILSNPLDYSESRLNSAATTYADANYSGETKVSTVDISAVQEVYITLFGDNTSGSPYVDQYDIYTFLDENGNVEGTTECYESGSVTYSGKLDEDTGKGTITVDYDQCIQYYDSTRYDGQFSLVITDAGENSSEVTSYFTTLSMLDGGVRTTLKGYLSVDFRYRPQTGTFYEETRQYLTVTHNGETYKVSGTSAEGVTNNTFVSELNGSIYIASKGKLDFAYSSDQGDLPYSSSGSLVVKGDKTAGIDVIDGAVRYGEDNNGDDIYDVGVYFNNLTAFASGNHTGLALSDIDAISVPPVVNQPYYYAYETVYTTDEVTVEPGYYHDSDTPDSELVISFRWYVNGVVLDDVNGTTLPPYSAVFGDEVKVTMVVSDGINVVESQPTFVEIGNSPMTLTASNMPEVVTAGGYVEFTVSMSDPDRVDDDVAGELISAPPGASLNAEGLMTWNVPANQLFNAQTYMFSFASLDGTESQQTLEITSYADKAPAYARTTVMTPIYNHGFAIASTNGVSELITVNARNVGAFSLEGNTLKNTYVYPYKLPTKGEIRSVHTQDVDGDNNDEIYLLTQQGLSVIKDRESNAEAVFIIEDSIISGLFYDINGDGVDEVAYLYGSEYYNATSIAIVDVRTGEQLQQYDIDGVNNLAFGNVDDDASIEMVTNNGYVFDIESGANQWLYGSGFSDAFVVLGDMNNDGVDEIIGADSWNDISIYSAVSKSSLATAEHGDICDIAYSKESPATEGIVVVSECQWGQVRGFALEAGQISEQWALNHNTYSGMSLLIDDLDNDNVDDIIWTGENQILVAQQDANGEYALSDIKGAPRASRYHAAGWAPYGDNDERAVFVSDTRSYESSIQILSVDKEDSFAISAEVGEDVYNYSKPVVTDYNNDGVGELLIGALDYSSSFNVVRLTDNAIQWTLNNNQNSEISFIEAIDVNNDSYADAVIIENNRLKAFDIENQVLIDSIINDFSINALAASEKDGVHYFAVGGYSSLKLYKMQDGEFVGLNELETNCDQLLTVNFDSDSELEFACLNRNYNTINVYDVASDALELKDAIAPSFYPQYIAAVPTTSSNQSILAIYQPNENDYSYNYYDSIAYRVVEVDNKGNVVWQSPGLGLDNVEGMRTRQNSDGELELQISNPNMALLVK</sequence>
<feature type="signal peptide" evidence="1">
    <location>
        <begin position="1"/>
        <end position="21"/>
    </location>
</feature>
<dbReference type="AlphaFoldDB" id="A0AB33A3V9"/>
<gene>
    <name evidence="2" type="ordered locus">AMEC673_19235</name>
</gene>
<protein>
    <submittedName>
        <fullName evidence="2">FG-GAP repeat domain-containing protein</fullName>
    </submittedName>
</protein>
<organism evidence="2 3">
    <name type="scientific">Alteromonas macleodii (strain English Channel 673)</name>
    <dbReference type="NCBI Taxonomy" id="1004788"/>
    <lineage>
        <taxon>Bacteria</taxon>
        <taxon>Pseudomonadati</taxon>
        <taxon>Pseudomonadota</taxon>
        <taxon>Gammaproteobacteria</taxon>
        <taxon>Alteromonadales</taxon>
        <taxon>Alteromonadaceae</taxon>
        <taxon>Alteromonas/Salinimonas group</taxon>
        <taxon>Alteromonas</taxon>
    </lineage>
</organism>
<dbReference type="SUPFAM" id="SSF50969">
    <property type="entry name" value="YVTN repeat-like/Quinoprotein amine dehydrogenase"/>
    <property type="match status" value="1"/>
</dbReference>
<accession>A0AB33A3V9</accession>
<dbReference type="PROSITE" id="PS51257">
    <property type="entry name" value="PROKAR_LIPOPROTEIN"/>
    <property type="match status" value="1"/>
</dbReference>
<dbReference type="SUPFAM" id="SSF69318">
    <property type="entry name" value="Integrin alpha N-terminal domain"/>
    <property type="match status" value="1"/>
</dbReference>
<reference evidence="3" key="1">
    <citation type="journal article" date="2012" name="Sci. Rep.">
        <title>Genomes of surface isolates of Alteromonas macleodii: the life of a widespread marine opportunistic copiotroph.</title>
        <authorList>
            <person name="Lopez-Perez M."/>
            <person name="Gonzaga A."/>
            <person name="Martin-Cuadrado A.B."/>
            <person name="Onyshchenko O."/>
            <person name="Ghavidel A."/>
            <person name="Ghai R."/>
            <person name="Rodriguez-Valera F."/>
        </authorList>
    </citation>
    <scope>NUCLEOTIDE SEQUENCE [LARGE SCALE GENOMIC DNA]</scope>
    <source>
        <strain evidence="3">English Channel 673</strain>
    </source>
</reference>
<proteinExistence type="predicted"/>
<evidence type="ECO:0000256" key="1">
    <source>
        <dbReference type="SAM" id="SignalP"/>
    </source>
</evidence>
<dbReference type="RefSeq" id="WP_014977807.1">
    <property type="nucleotide sequence ID" value="NC_018678.1"/>
</dbReference>
<keyword evidence="1" id="KW-0732">Signal</keyword>
<dbReference type="KEGG" id="amg:AMEC673_19235"/>
<dbReference type="Proteomes" id="UP000006296">
    <property type="component" value="Chromosome"/>
</dbReference>
<dbReference type="InterPro" id="IPR028994">
    <property type="entry name" value="Integrin_alpha_N"/>
</dbReference>
<evidence type="ECO:0000313" key="2">
    <source>
        <dbReference type="EMBL" id="AFT76523.1"/>
    </source>
</evidence>
<dbReference type="EMBL" id="CP003844">
    <property type="protein sequence ID" value="AFT76523.1"/>
    <property type="molecule type" value="Genomic_DNA"/>
</dbReference>
<name>A0AB33A3V9_ALTME</name>
<feature type="chain" id="PRO_5044209454" evidence="1">
    <location>
        <begin position="22"/>
        <end position="1186"/>
    </location>
</feature>
<evidence type="ECO:0000313" key="3">
    <source>
        <dbReference type="Proteomes" id="UP000006296"/>
    </source>
</evidence>